<organism evidence="7 8">
    <name type="scientific">Acetobacter syzygii</name>
    <dbReference type="NCBI Taxonomy" id="146476"/>
    <lineage>
        <taxon>Bacteria</taxon>
        <taxon>Pseudomonadati</taxon>
        <taxon>Pseudomonadota</taxon>
        <taxon>Alphaproteobacteria</taxon>
        <taxon>Acetobacterales</taxon>
        <taxon>Acetobacteraceae</taxon>
        <taxon>Acetobacter</taxon>
    </lineage>
</organism>
<dbReference type="CDD" id="cd08492">
    <property type="entry name" value="PBP2_NikA_DppA_OppA_like_15"/>
    <property type="match status" value="1"/>
</dbReference>
<dbReference type="GO" id="GO:0043190">
    <property type="term" value="C:ATP-binding cassette (ABC) transporter complex"/>
    <property type="evidence" value="ECO:0007669"/>
    <property type="project" value="InterPro"/>
</dbReference>
<comment type="similarity">
    <text evidence="2">Belongs to the bacterial solute-binding protein 5 family.</text>
</comment>
<evidence type="ECO:0000313" key="8">
    <source>
        <dbReference type="Proteomes" id="UP000216033"/>
    </source>
</evidence>
<feature type="domain" description="Solute-binding protein family 5" evidence="6">
    <location>
        <begin position="92"/>
        <end position="457"/>
    </location>
</feature>
<evidence type="ECO:0000256" key="3">
    <source>
        <dbReference type="ARBA" id="ARBA00022448"/>
    </source>
</evidence>
<dbReference type="SUPFAM" id="SSF53850">
    <property type="entry name" value="Periplasmic binding protein-like II"/>
    <property type="match status" value="1"/>
</dbReference>
<dbReference type="InterPro" id="IPR000914">
    <property type="entry name" value="SBP_5_dom"/>
</dbReference>
<keyword evidence="8" id="KW-1185">Reference proteome</keyword>
<evidence type="ECO:0000256" key="1">
    <source>
        <dbReference type="ARBA" id="ARBA00004418"/>
    </source>
</evidence>
<evidence type="ECO:0000256" key="5">
    <source>
        <dbReference type="SAM" id="SignalP"/>
    </source>
</evidence>
<dbReference type="Gene3D" id="3.10.105.10">
    <property type="entry name" value="Dipeptide-binding Protein, Domain 3"/>
    <property type="match status" value="1"/>
</dbReference>
<dbReference type="PANTHER" id="PTHR30290:SF9">
    <property type="entry name" value="OLIGOPEPTIDE-BINDING PROTEIN APPA"/>
    <property type="match status" value="1"/>
</dbReference>
<dbReference type="InterPro" id="IPR039424">
    <property type="entry name" value="SBP_5"/>
</dbReference>
<comment type="caution">
    <text evidence="7">The sequence shown here is derived from an EMBL/GenBank/DDBJ whole genome shotgun (WGS) entry which is preliminary data.</text>
</comment>
<dbReference type="STRING" id="1231343.Absy_004_005"/>
<feature type="chain" id="PRO_5012854428" evidence="5">
    <location>
        <begin position="41"/>
        <end position="557"/>
    </location>
</feature>
<dbReference type="PIRSF" id="PIRSF002741">
    <property type="entry name" value="MppA"/>
    <property type="match status" value="1"/>
</dbReference>
<dbReference type="InterPro" id="IPR030678">
    <property type="entry name" value="Peptide/Ni-bd"/>
</dbReference>
<dbReference type="NCBIfam" id="TIGR04028">
    <property type="entry name" value="SBP_KPN_01854"/>
    <property type="match status" value="1"/>
</dbReference>
<comment type="subcellular location">
    <subcellularLocation>
        <location evidence="1">Periplasm</location>
    </subcellularLocation>
</comment>
<dbReference type="GO" id="GO:0030288">
    <property type="term" value="C:outer membrane-bounded periplasmic space"/>
    <property type="evidence" value="ECO:0007669"/>
    <property type="project" value="UniProtKB-ARBA"/>
</dbReference>
<evidence type="ECO:0000313" key="7">
    <source>
        <dbReference type="EMBL" id="PAL23949.1"/>
    </source>
</evidence>
<evidence type="ECO:0000256" key="2">
    <source>
        <dbReference type="ARBA" id="ARBA00005695"/>
    </source>
</evidence>
<dbReference type="InterPro" id="IPR023920">
    <property type="entry name" value="ABC_transptr_sub-bd_KPN01854"/>
</dbReference>
<dbReference type="AlphaFoldDB" id="A0A270BG00"/>
<keyword evidence="4 5" id="KW-0732">Signal</keyword>
<dbReference type="Proteomes" id="UP000216033">
    <property type="component" value="Unassembled WGS sequence"/>
</dbReference>
<protein>
    <submittedName>
        <fullName evidence="7">ABC transporter substrate binding protein</fullName>
    </submittedName>
</protein>
<dbReference type="GO" id="GO:0015833">
    <property type="term" value="P:peptide transport"/>
    <property type="evidence" value="ECO:0007669"/>
    <property type="project" value="TreeGrafter"/>
</dbReference>
<accession>A0A270BG00</accession>
<name>A0A270BG00_9PROT</name>
<dbReference type="GO" id="GO:1904680">
    <property type="term" value="F:peptide transmembrane transporter activity"/>
    <property type="evidence" value="ECO:0007669"/>
    <property type="project" value="TreeGrafter"/>
</dbReference>
<keyword evidence="3" id="KW-0813">Transport</keyword>
<evidence type="ECO:0000256" key="4">
    <source>
        <dbReference type="ARBA" id="ARBA00022729"/>
    </source>
</evidence>
<dbReference type="PANTHER" id="PTHR30290">
    <property type="entry name" value="PERIPLASMIC BINDING COMPONENT OF ABC TRANSPORTER"/>
    <property type="match status" value="1"/>
</dbReference>
<dbReference type="EMBL" id="NDFP01000009">
    <property type="protein sequence ID" value="PAL23949.1"/>
    <property type="molecule type" value="Genomic_DNA"/>
</dbReference>
<sequence>MSFMYFQRHIFSAKLSIPLMLVWSTFCVSPALFCATPAHAEISVHHGGTLLYLEKQAHKSLYPPAGGFYPNGGILAQITDRLTWQNTQTLAIEPWLATSWQINADSTIYTFELRSGITFSDGTPVDAASVALNFDTYGKGSKTLHLPPSEVINNYDHSEVVGPLTVRFYFSKPSPGFLQGTSVIGSGIVSPRTLHMPLEQWGEGRNIIGSGPFVVQDEVPGKSTTLQARHDYNWGPGKLAPQGPAKLEQIRILVVPEDSIRIGAFLSGQADFIREVEAYDENQITRSGNLLYAPSTRGVNDSIVFRPDNDKVADVRVRLALLRATDRQEILHTLFSPRYPLARSILAGNTQGFQDHSSELYYSPTEAKYLLDKAGWLLASDGWRYKNGKILSLGIHVSAPHPQSRSMLVLLAQQWRKIGVKLNILTGSPAMVVLDDLDPQTTPLYQAEVGRADPDVLKSAYYPTNRNVLLQKGGQSQHVQHFTDPECNQLLLAVASETDPLRRLRHVADIQSLILKNSYSIPIFEEPQVYAGSTHVHDMRFEAVGRPVFYRAWLDNP</sequence>
<dbReference type="OrthoDB" id="9773508at2"/>
<dbReference type="Pfam" id="PF00496">
    <property type="entry name" value="SBP_bac_5"/>
    <property type="match status" value="1"/>
</dbReference>
<dbReference type="Gene3D" id="3.40.190.10">
    <property type="entry name" value="Periplasmic binding protein-like II"/>
    <property type="match status" value="1"/>
</dbReference>
<feature type="signal peptide" evidence="5">
    <location>
        <begin position="1"/>
        <end position="40"/>
    </location>
</feature>
<evidence type="ECO:0000259" key="6">
    <source>
        <dbReference type="Pfam" id="PF00496"/>
    </source>
</evidence>
<proteinExistence type="inferred from homology"/>
<reference evidence="7 8" key="1">
    <citation type="submission" date="2017-04" db="EMBL/GenBank/DDBJ databases">
        <title>Kefir bacterial isolates.</title>
        <authorList>
            <person name="Kim Y."/>
            <person name="Blasche S."/>
            <person name="Patil K.R."/>
        </authorList>
    </citation>
    <scope>NUCLEOTIDE SEQUENCE [LARGE SCALE GENOMIC DNA]</scope>
    <source>
        <strain evidence="7 8">KR-2</strain>
    </source>
</reference>
<gene>
    <name evidence="7" type="ORF">B9K05_09180</name>
</gene>